<dbReference type="GO" id="GO:0016740">
    <property type="term" value="F:transferase activity"/>
    <property type="evidence" value="ECO:0007669"/>
    <property type="project" value="UniProtKB-KW"/>
</dbReference>
<gene>
    <name evidence="2" type="ORF">GGR34_003329</name>
</gene>
<evidence type="ECO:0000313" key="3">
    <source>
        <dbReference type="Proteomes" id="UP000519439"/>
    </source>
</evidence>
<dbReference type="InterPro" id="IPR029056">
    <property type="entry name" value="Ribokinase-like"/>
</dbReference>
<name>A0A7W6IIC0_9HYPH</name>
<accession>A0A7W6IIC0</accession>
<dbReference type="EMBL" id="JACIDC010000013">
    <property type="protein sequence ID" value="MBB4041651.1"/>
    <property type="molecule type" value="Genomic_DNA"/>
</dbReference>
<dbReference type="SUPFAM" id="SSF52309">
    <property type="entry name" value="N-(deoxy)ribosyltransferase-like"/>
    <property type="match status" value="1"/>
</dbReference>
<sequence>MADLTVVGGVYLEVCIQPFWEELYGSAGRAVAAVAGLVDGKTTLVSYVSDRDLRAADQLAQRSRAGLERHASADTIKFHYLHPLATPTISPPPDRIVAREPIRVNGDVVLRYGMLEGEAVVDAGTAVYDPQSAFGARRFTENGSRAKRLAIVLNRYEAVSMTGLDDPAAAAEWLLREEGAEVVILKMGGHGAWVITSGGKDVVPLYQTERVWKIGSGDVFSAAFAAFWGCQEMPAAEAADLASRATARYCDTRELPIPDPAALRALAYPPVSPGTGLVYLAAPFFDLGQRWLVEETYTLLRDFGAGVFSPVHAVGPGLAEVVAPADIEGLERSDVVLAILNGLDTGTVFEIGYAVKRGIPVVAFAQNVREEDLKMIVGTGCEVTDDFTTALYRTIWRLPHP</sequence>
<evidence type="ECO:0000313" key="2">
    <source>
        <dbReference type="EMBL" id="MBB4041651.1"/>
    </source>
</evidence>
<evidence type="ECO:0000259" key="1">
    <source>
        <dbReference type="Pfam" id="PF00294"/>
    </source>
</evidence>
<reference evidence="2 3" key="1">
    <citation type="submission" date="2020-08" db="EMBL/GenBank/DDBJ databases">
        <title>Genomic Encyclopedia of Type Strains, Phase IV (KMG-IV): sequencing the most valuable type-strain genomes for metagenomic binning, comparative biology and taxonomic classification.</title>
        <authorList>
            <person name="Goeker M."/>
        </authorList>
    </citation>
    <scope>NUCLEOTIDE SEQUENCE [LARGE SCALE GENOMIC DNA]</scope>
    <source>
        <strain evidence="2 3">DSM 15743</strain>
    </source>
</reference>
<keyword evidence="2" id="KW-0808">Transferase</keyword>
<comment type="caution">
    <text evidence="2">The sequence shown here is derived from an EMBL/GenBank/DDBJ whole genome shotgun (WGS) entry which is preliminary data.</text>
</comment>
<keyword evidence="3" id="KW-1185">Reference proteome</keyword>
<dbReference type="InterPro" id="IPR011611">
    <property type="entry name" value="PfkB_dom"/>
</dbReference>
<dbReference type="Proteomes" id="UP000519439">
    <property type="component" value="Unassembled WGS sequence"/>
</dbReference>
<dbReference type="Pfam" id="PF05014">
    <property type="entry name" value="Nuc_deoxyrib_tr"/>
    <property type="match status" value="1"/>
</dbReference>
<dbReference type="Gene3D" id="3.40.50.450">
    <property type="match status" value="1"/>
</dbReference>
<dbReference type="Pfam" id="PF00294">
    <property type="entry name" value="PfkB"/>
    <property type="match status" value="1"/>
</dbReference>
<dbReference type="RefSeq" id="WP_027316130.1">
    <property type="nucleotide sequence ID" value="NZ_JACIDC010000013.1"/>
</dbReference>
<proteinExistence type="predicted"/>
<organism evidence="2 3">
    <name type="scientific">Microvirga flocculans</name>
    <dbReference type="NCBI Taxonomy" id="217168"/>
    <lineage>
        <taxon>Bacteria</taxon>
        <taxon>Pseudomonadati</taxon>
        <taxon>Pseudomonadota</taxon>
        <taxon>Alphaproteobacteria</taxon>
        <taxon>Hyphomicrobiales</taxon>
        <taxon>Methylobacteriaceae</taxon>
        <taxon>Microvirga</taxon>
    </lineage>
</organism>
<dbReference type="InterPro" id="IPR007710">
    <property type="entry name" value="Nucleoside_deoxyribTrfase"/>
</dbReference>
<dbReference type="SUPFAM" id="SSF53613">
    <property type="entry name" value="Ribokinase-like"/>
    <property type="match status" value="1"/>
</dbReference>
<feature type="domain" description="Carbohydrate kinase PfkB" evidence="1">
    <location>
        <begin position="151"/>
        <end position="245"/>
    </location>
</feature>
<dbReference type="Gene3D" id="3.40.1190.20">
    <property type="match status" value="1"/>
</dbReference>
<protein>
    <submittedName>
        <fullName evidence="2">Nucleoside 2-deoxyribosyltransferase</fullName>
    </submittedName>
</protein>
<dbReference type="AlphaFoldDB" id="A0A7W6IIC0"/>